<dbReference type="FunCoup" id="A0A2G5CED7">
    <property type="interactions" value="1590"/>
</dbReference>
<name>A0A2G5CED7_AQUCA</name>
<evidence type="ECO:0000256" key="1">
    <source>
        <dbReference type="ARBA" id="ARBA00000971"/>
    </source>
</evidence>
<keyword evidence="8" id="KW-1185">Reference proteome</keyword>
<proteinExistence type="predicted"/>
<evidence type="ECO:0000256" key="3">
    <source>
        <dbReference type="ARBA" id="ARBA00023110"/>
    </source>
</evidence>
<dbReference type="EMBL" id="KZ305075">
    <property type="protein sequence ID" value="PIA29645.1"/>
    <property type="molecule type" value="Genomic_DNA"/>
</dbReference>
<evidence type="ECO:0000256" key="4">
    <source>
        <dbReference type="ARBA" id="ARBA00023235"/>
    </source>
</evidence>
<accession>A0A2G5CED7</accession>
<evidence type="ECO:0000259" key="6">
    <source>
        <dbReference type="PROSITE" id="PS50059"/>
    </source>
</evidence>
<keyword evidence="4 5" id="KW-0413">Isomerase</keyword>
<dbReference type="Gene3D" id="3.10.50.40">
    <property type="match status" value="1"/>
</dbReference>
<feature type="domain" description="PPIase FKBP-type" evidence="6">
    <location>
        <begin position="175"/>
        <end position="267"/>
    </location>
</feature>
<dbReference type="OrthoDB" id="77911at2759"/>
<comment type="catalytic activity">
    <reaction evidence="1 5">
        <text>[protein]-peptidylproline (omega=180) = [protein]-peptidylproline (omega=0)</text>
        <dbReference type="Rhea" id="RHEA:16237"/>
        <dbReference type="Rhea" id="RHEA-COMP:10747"/>
        <dbReference type="Rhea" id="RHEA-COMP:10748"/>
        <dbReference type="ChEBI" id="CHEBI:83833"/>
        <dbReference type="ChEBI" id="CHEBI:83834"/>
        <dbReference type="EC" id="5.2.1.8"/>
    </reaction>
</comment>
<reference evidence="7 8" key="1">
    <citation type="submission" date="2017-09" db="EMBL/GenBank/DDBJ databases">
        <title>WGS assembly of Aquilegia coerulea Goldsmith.</title>
        <authorList>
            <person name="Hodges S."/>
            <person name="Kramer E."/>
            <person name="Nordborg M."/>
            <person name="Tomkins J."/>
            <person name="Borevitz J."/>
            <person name="Derieg N."/>
            <person name="Yan J."/>
            <person name="Mihaltcheva S."/>
            <person name="Hayes R.D."/>
            <person name="Rokhsar D."/>
        </authorList>
    </citation>
    <scope>NUCLEOTIDE SEQUENCE [LARGE SCALE GENOMIC DNA]</scope>
    <source>
        <strain evidence="8">cv. Goldsmith</strain>
    </source>
</reference>
<protein>
    <recommendedName>
        <fullName evidence="2 5">peptidylprolyl isomerase</fullName>
        <ecNumber evidence="2 5">5.2.1.8</ecNumber>
    </recommendedName>
</protein>
<dbReference type="Proteomes" id="UP000230069">
    <property type="component" value="Unassembled WGS sequence"/>
</dbReference>
<keyword evidence="3 5" id="KW-0697">Rotamase</keyword>
<sequence length="274" mass="29459">MSFRIVAQNEPETVVVTCESLSLSIQICRDRKMAAASSSSSSSLQLSSSSGSIFTDKRAFLILSSIYQTTFFFKQTRCPMVVRCSSLIEEHNKHEPVSLKTRRDYIIGGLVVLGISSFVVSDSPSQGAGLPPEEKPKLCDLECENQLENVPMVTTESGLQYKDIKLGAGPSPPVGFQVAANYVAMVPSGQIFDSSLEKGTPYIFRVGSGQVIKGLDEGILSMKAGGIRRLYIPGPLAFPKGLNSAPGRPRVAASSPVVFDVSLEYIPGLDADEE</sequence>
<evidence type="ECO:0000313" key="7">
    <source>
        <dbReference type="EMBL" id="PIA29645.1"/>
    </source>
</evidence>
<dbReference type="PANTHER" id="PTHR43811">
    <property type="entry name" value="FKBP-TYPE PEPTIDYL-PROLYL CIS-TRANS ISOMERASE FKPA"/>
    <property type="match status" value="1"/>
</dbReference>
<dbReference type="PROSITE" id="PS50059">
    <property type="entry name" value="FKBP_PPIASE"/>
    <property type="match status" value="1"/>
</dbReference>
<dbReference type="Pfam" id="PF00254">
    <property type="entry name" value="FKBP_C"/>
    <property type="match status" value="1"/>
</dbReference>
<dbReference type="STRING" id="218851.A0A2G5CED7"/>
<evidence type="ECO:0000256" key="5">
    <source>
        <dbReference type="PROSITE-ProRule" id="PRU00277"/>
    </source>
</evidence>
<dbReference type="InterPro" id="IPR001179">
    <property type="entry name" value="PPIase_FKBP_dom"/>
</dbReference>
<dbReference type="EC" id="5.2.1.8" evidence="2 5"/>
<dbReference type="SUPFAM" id="SSF54534">
    <property type="entry name" value="FKBP-like"/>
    <property type="match status" value="1"/>
</dbReference>
<dbReference type="InParanoid" id="A0A2G5CED7"/>
<evidence type="ECO:0000256" key="2">
    <source>
        <dbReference type="ARBA" id="ARBA00013194"/>
    </source>
</evidence>
<evidence type="ECO:0000313" key="8">
    <source>
        <dbReference type="Proteomes" id="UP000230069"/>
    </source>
</evidence>
<dbReference type="PANTHER" id="PTHR43811:SF17">
    <property type="entry name" value="PEPTIDYL-PROLYL CIS-TRANS ISOMERASE FKBP16-3, CHLOROPLASTIC"/>
    <property type="match status" value="1"/>
</dbReference>
<dbReference type="GO" id="GO:0003755">
    <property type="term" value="F:peptidyl-prolyl cis-trans isomerase activity"/>
    <property type="evidence" value="ECO:0007669"/>
    <property type="project" value="UniProtKB-KW"/>
</dbReference>
<gene>
    <name evidence="7" type="ORF">AQUCO_05800039v1</name>
</gene>
<dbReference type="InterPro" id="IPR046357">
    <property type="entry name" value="PPIase_dom_sf"/>
</dbReference>
<dbReference type="AlphaFoldDB" id="A0A2G5CED7"/>
<organism evidence="7 8">
    <name type="scientific">Aquilegia coerulea</name>
    <name type="common">Rocky mountain columbine</name>
    <dbReference type="NCBI Taxonomy" id="218851"/>
    <lineage>
        <taxon>Eukaryota</taxon>
        <taxon>Viridiplantae</taxon>
        <taxon>Streptophyta</taxon>
        <taxon>Embryophyta</taxon>
        <taxon>Tracheophyta</taxon>
        <taxon>Spermatophyta</taxon>
        <taxon>Magnoliopsida</taxon>
        <taxon>Ranunculales</taxon>
        <taxon>Ranunculaceae</taxon>
        <taxon>Thalictroideae</taxon>
        <taxon>Aquilegia</taxon>
    </lineage>
</organism>